<feature type="non-terminal residue" evidence="2">
    <location>
        <position position="1"/>
    </location>
</feature>
<dbReference type="SUPFAM" id="SSF88645">
    <property type="entry name" value="ssDNA viruses"/>
    <property type="match status" value="1"/>
</dbReference>
<feature type="region of interest" description="Disordered" evidence="1">
    <location>
        <begin position="1"/>
        <end position="27"/>
    </location>
</feature>
<feature type="compositionally biased region" description="Gly residues" evidence="1">
    <location>
        <begin position="1"/>
        <end position="24"/>
    </location>
</feature>
<evidence type="ECO:0000256" key="1">
    <source>
        <dbReference type="SAM" id="MobiDB-lite"/>
    </source>
</evidence>
<protein>
    <submittedName>
        <fullName evidence="2">VP1</fullName>
    </submittedName>
</protein>
<dbReference type="Pfam" id="PF02336">
    <property type="entry name" value="Denso_VP4"/>
    <property type="match status" value="1"/>
</dbReference>
<name>H9XTL6_9VIRU</name>
<evidence type="ECO:0000313" key="2">
    <source>
        <dbReference type="EMBL" id="AFH02753.1"/>
    </source>
</evidence>
<feature type="non-terminal residue" evidence="2">
    <location>
        <position position="315"/>
    </location>
</feature>
<accession>H9XTL6</accession>
<dbReference type="InterPro" id="IPR003433">
    <property type="entry name" value="Capsid_VP4_densovirus"/>
</dbReference>
<proteinExistence type="predicted"/>
<reference evidence="2" key="1">
    <citation type="journal article" date="2012" name="J. Virol.">
        <title>Metagenomic analysis of viruses from bat fecal samples reveals many novel viruses in insectivorous bats in china.</title>
        <authorList>
            <person name="Ge X."/>
            <person name="Li Y."/>
            <person name="Yang X."/>
            <person name="Zhang H."/>
            <person name="Zhou P."/>
            <person name="Zhang Y."/>
            <person name="Shi Z."/>
        </authorList>
    </citation>
    <scope>NUCLEOTIDE SEQUENCE</scope>
</reference>
<dbReference type="GO" id="GO:0005198">
    <property type="term" value="F:structural molecule activity"/>
    <property type="evidence" value="ECO:0007669"/>
    <property type="project" value="InterPro"/>
</dbReference>
<dbReference type="InterPro" id="IPR016184">
    <property type="entry name" value="Capsid/spike_ssDNA_virus"/>
</dbReference>
<organism evidence="2">
    <name type="scientific">Densovirus SC1118</name>
    <dbReference type="NCBI Taxonomy" id="1169625"/>
    <lineage>
        <taxon>Viruses</taxon>
        <taxon>Monodnaviria</taxon>
        <taxon>Shotokuvirae</taxon>
        <taxon>Cossaviricota</taxon>
        <taxon>Quintoviricetes</taxon>
        <taxon>Piccovirales</taxon>
        <taxon>Parvoviridae</taxon>
        <taxon>Densovirinae</taxon>
    </lineage>
</organism>
<sequence length="315" mass="34867">GTSLPGTGGQLDGMAKGGSGGSSGGPTNVFRPIGLHVGKIERTYIKKWRFLTSANANVILSEKLVSPARERWVLTTGMANIPWEYLFFYMSPAEYERMKDYPGTFATQCNVKIKSWNTRVAFQTGDTQTANATLNQNKFLQIAKGIRSISYIQSANRKYNYSTTEPMLPTGMSSETSHKYRQNLTKAMYGLSNENADFSKNVPAHVTGAEIYLQDYLSIYTPKTTTKAEYGFPAIKDYIEEYDASALVDTDILNMSYDFGYAPLTPNFNHVPLNANETVNKVAMGTGVEQIGIKKLTVDGTAVPEQQLDSEKQFV</sequence>
<dbReference type="EMBL" id="JN857339">
    <property type="protein sequence ID" value="AFH02753.1"/>
    <property type="molecule type" value="Genomic_DNA"/>
</dbReference>